<sequence>MSSFTNPLVITPGGKGRYRTERPFSFDIGVKGSGLTVTVPEGFETDLASVPRWLWWLVAPHDPQYAAAAVLHDYLCDWPGFDLTTAHAIFLDALLILGVERWKAVAMYLAVVIFNSARR</sequence>
<proteinExistence type="predicted"/>
<protein>
    <recommendedName>
        <fullName evidence="3">DUF1353 domain-containing protein</fullName>
    </recommendedName>
</protein>
<dbReference type="Proteomes" id="UP000028981">
    <property type="component" value="Unassembled WGS sequence"/>
</dbReference>
<gene>
    <name evidence="1" type="ORF">JP75_06665</name>
</gene>
<organism evidence="1 2">
    <name type="scientific">Devosia riboflavina</name>
    <dbReference type="NCBI Taxonomy" id="46914"/>
    <lineage>
        <taxon>Bacteria</taxon>
        <taxon>Pseudomonadati</taxon>
        <taxon>Pseudomonadota</taxon>
        <taxon>Alphaproteobacteria</taxon>
        <taxon>Hyphomicrobiales</taxon>
        <taxon>Devosiaceae</taxon>
        <taxon>Devosia</taxon>
    </lineage>
</organism>
<dbReference type="Pfam" id="PF07087">
    <property type="entry name" value="DUF1353"/>
    <property type="match status" value="1"/>
</dbReference>
<reference evidence="1 2" key="1">
    <citation type="submission" date="2014-08" db="EMBL/GenBank/DDBJ databases">
        <authorList>
            <person name="Hassan Y.I."/>
            <person name="Lepp D."/>
            <person name="Zhou T."/>
        </authorList>
    </citation>
    <scope>NUCLEOTIDE SEQUENCE [LARGE SCALE GENOMIC DNA]</scope>
    <source>
        <strain evidence="1 2">IFO13584</strain>
    </source>
</reference>
<name>A0A087M4D9_9HYPH</name>
<evidence type="ECO:0000313" key="1">
    <source>
        <dbReference type="EMBL" id="KFL31742.1"/>
    </source>
</evidence>
<evidence type="ECO:0000313" key="2">
    <source>
        <dbReference type="Proteomes" id="UP000028981"/>
    </source>
</evidence>
<evidence type="ECO:0008006" key="3">
    <source>
        <dbReference type="Google" id="ProtNLM"/>
    </source>
</evidence>
<dbReference type="OrthoDB" id="7906242at2"/>
<accession>A0A087M4D9</accession>
<dbReference type="RefSeq" id="WP_035080746.1">
    <property type="nucleotide sequence ID" value="NZ_JQGC01000005.1"/>
</dbReference>
<dbReference type="AlphaFoldDB" id="A0A087M4D9"/>
<dbReference type="InterPro" id="IPR010767">
    <property type="entry name" value="Phage_CGC-2007_Cje0229"/>
</dbReference>
<dbReference type="STRING" id="46914.JP75_06665"/>
<comment type="caution">
    <text evidence="1">The sequence shown here is derived from an EMBL/GenBank/DDBJ whole genome shotgun (WGS) entry which is preliminary data.</text>
</comment>
<keyword evidence="2" id="KW-1185">Reference proteome</keyword>
<dbReference type="EMBL" id="JQGC01000005">
    <property type="protein sequence ID" value="KFL31742.1"/>
    <property type="molecule type" value="Genomic_DNA"/>
</dbReference>